<protein>
    <submittedName>
        <fullName evidence="1">Uncharacterized protein</fullName>
    </submittedName>
</protein>
<comment type="caution">
    <text evidence="1">The sequence shown here is derived from an EMBL/GenBank/DDBJ whole genome shotgun (WGS) entry which is preliminary data.</text>
</comment>
<accession>A0A8X6REF6</accession>
<sequence length="144" mass="16303">METPVNKRDTVNKLQPKFERRIQEFTRLESKVVFMGYPFGNVDVKNITESGSGECYLGRIDRQNSRYRTAKTTISKFSSHASFVELDSAKNALNENVWKIEAQFSGCFGFITENLSSEVSDVLTDDVSDEEVPANNLLEFSLDS</sequence>
<evidence type="ECO:0000313" key="1">
    <source>
        <dbReference type="EMBL" id="GFX88905.1"/>
    </source>
</evidence>
<dbReference type="AlphaFoldDB" id="A0A8X6REF6"/>
<dbReference type="Proteomes" id="UP000887159">
    <property type="component" value="Unassembled WGS sequence"/>
</dbReference>
<gene>
    <name evidence="1" type="ORF">TNCV_2576121</name>
</gene>
<reference evidence="1" key="1">
    <citation type="submission" date="2020-08" db="EMBL/GenBank/DDBJ databases">
        <title>Multicomponent nature underlies the extraordinary mechanical properties of spider dragline silk.</title>
        <authorList>
            <person name="Kono N."/>
            <person name="Nakamura H."/>
            <person name="Mori M."/>
            <person name="Yoshida Y."/>
            <person name="Ohtoshi R."/>
            <person name="Malay A.D."/>
            <person name="Moran D.A.P."/>
            <person name="Tomita M."/>
            <person name="Numata K."/>
            <person name="Arakawa K."/>
        </authorList>
    </citation>
    <scope>NUCLEOTIDE SEQUENCE</scope>
</reference>
<proteinExistence type="predicted"/>
<evidence type="ECO:0000313" key="2">
    <source>
        <dbReference type="Proteomes" id="UP000887159"/>
    </source>
</evidence>
<dbReference type="EMBL" id="BMAU01021062">
    <property type="protein sequence ID" value="GFX88905.1"/>
    <property type="molecule type" value="Genomic_DNA"/>
</dbReference>
<name>A0A8X6REF6_TRICX</name>
<keyword evidence="2" id="KW-1185">Reference proteome</keyword>
<organism evidence="1 2">
    <name type="scientific">Trichonephila clavipes</name>
    <name type="common">Golden silk orbweaver</name>
    <name type="synonym">Nephila clavipes</name>
    <dbReference type="NCBI Taxonomy" id="2585209"/>
    <lineage>
        <taxon>Eukaryota</taxon>
        <taxon>Metazoa</taxon>
        <taxon>Ecdysozoa</taxon>
        <taxon>Arthropoda</taxon>
        <taxon>Chelicerata</taxon>
        <taxon>Arachnida</taxon>
        <taxon>Araneae</taxon>
        <taxon>Araneomorphae</taxon>
        <taxon>Entelegynae</taxon>
        <taxon>Araneoidea</taxon>
        <taxon>Nephilidae</taxon>
        <taxon>Trichonephila</taxon>
    </lineage>
</organism>